<dbReference type="GO" id="GO:0005524">
    <property type="term" value="F:ATP binding"/>
    <property type="evidence" value="ECO:0007669"/>
    <property type="project" value="InterPro"/>
</dbReference>
<dbReference type="SUPFAM" id="SSF52540">
    <property type="entry name" value="P-loop containing nucleoside triphosphate hydrolases"/>
    <property type="match status" value="1"/>
</dbReference>
<evidence type="ECO:0000256" key="2">
    <source>
        <dbReference type="ARBA" id="ARBA00022741"/>
    </source>
</evidence>
<accession>A0A1J1GLY2</accession>
<evidence type="ECO:0000256" key="1">
    <source>
        <dbReference type="ARBA" id="ARBA00022679"/>
    </source>
</evidence>
<proteinExistence type="inferred from homology"/>
<dbReference type="HAMAP" id="MF_00235">
    <property type="entry name" value="Adenylate_kinase_Adk"/>
    <property type="match status" value="1"/>
</dbReference>
<dbReference type="Proteomes" id="UP000220797">
    <property type="component" value="Unassembled WGS sequence"/>
</dbReference>
<protein>
    <submittedName>
        <fullName evidence="5">Adenylate kinase 2, putative</fullName>
    </submittedName>
</protein>
<dbReference type="VEuPathDB" id="PlasmoDB:PGAL8A_00109800"/>
<dbReference type="Pfam" id="PF00406">
    <property type="entry name" value="ADK"/>
    <property type="match status" value="1"/>
</dbReference>
<keyword evidence="6" id="KW-1185">Reference proteome</keyword>
<evidence type="ECO:0000313" key="5">
    <source>
        <dbReference type="EMBL" id="CRG93393.1"/>
    </source>
</evidence>
<keyword evidence="2" id="KW-0547">Nucleotide-binding</keyword>
<comment type="caution">
    <text evidence="5">The sequence shown here is derived from an EMBL/GenBank/DDBJ whole genome shotgun (WGS) entry which is preliminary data.</text>
</comment>
<reference evidence="5" key="1">
    <citation type="submission" date="2015-04" db="EMBL/GenBank/DDBJ databases">
        <authorList>
            <consortium name="Pathogen Informatics"/>
        </authorList>
    </citation>
    <scope>NUCLEOTIDE SEQUENCE [LARGE SCALE GENOMIC DNA]</scope>
    <source>
        <strain evidence="5">8A</strain>
    </source>
</reference>
<dbReference type="InterPro" id="IPR000850">
    <property type="entry name" value="Adenylat/UMP-CMP_kin"/>
</dbReference>
<dbReference type="OrthoDB" id="439792at2759"/>
<evidence type="ECO:0000256" key="4">
    <source>
        <dbReference type="RuleBase" id="RU003330"/>
    </source>
</evidence>
<dbReference type="RefSeq" id="XP_028526215.1">
    <property type="nucleotide sequence ID" value="XM_028673743.1"/>
</dbReference>
<dbReference type="Gene3D" id="3.40.50.300">
    <property type="entry name" value="P-loop containing nucleotide triphosphate hydrolases"/>
    <property type="match status" value="1"/>
</dbReference>
<gene>
    <name evidence="5" type="ORF">PGAL8A_00109800</name>
</gene>
<organism evidence="5 6">
    <name type="scientific">Plasmodium gallinaceum</name>
    <dbReference type="NCBI Taxonomy" id="5849"/>
    <lineage>
        <taxon>Eukaryota</taxon>
        <taxon>Sar</taxon>
        <taxon>Alveolata</taxon>
        <taxon>Apicomplexa</taxon>
        <taxon>Aconoidasida</taxon>
        <taxon>Haemosporida</taxon>
        <taxon>Plasmodiidae</taxon>
        <taxon>Plasmodium</taxon>
        <taxon>Plasmodium (Haemamoeba)</taxon>
    </lineage>
</organism>
<dbReference type="EMBL" id="CVMV01000016">
    <property type="protein sequence ID" value="CRG93393.1"/>
    <property type="molecule type" value="Genomic_DNA"/>
</dbReference>
<dbReference type="GO" id="GO:0006139">
    <property type="term" value="P:nucleobase-containing compound metabolic process"/>
    <property type="evidence" value="ECO:0007669"/>
    <property type="project" value="InterPro"/>
</dbReference>
<dbReference type="AlphaFoldDB" id="A0A1J1GLY2"/>
<dbReference type="GO" id="GO:0019205">
    <property type="term" value="F:nucleobase-containing compound kinase activity"/>
    <property type="evidence" value="ECO:0007669"/>
    <property type="project" value="InterPro"/>
</dbReference>
<sequence length="321" mass="36964">MGSCQSTSKNNVAEKKEDIKEYVDVSKKNEDVDKVITEVNKEEICKNNDEEKNEIKEEKEVDGEKKKIIIFNGAPGSGKDTQCRLIKQKYNFKILTSSELLKKYLEENKGKLTEDSDTNENKLSEQEKGDLEVVEKCINDGSLVPDEIVSRIFFQNLNYDINNVEFDGILINGFPRTYEQALSFKNNNIKVNALINMTTSKECLLDRINNRLVDPVTNINYDEKIIELIKKKRGGELTEEEEKIVSQNEDYNNLSDEDISRLIKRGDDEENVFHKRFSLYKDNEEKIISLFTDVCKNVDGEKSINEVFDEISSIIDNIVKS</sequence>
<evidence type="ECO:0000313" key="6">
    <source>
        <dbReference type="Proteomes" id="UP000220797"/>
    </source>
</evidence>
<dbReference type="GeneID" id="39729624"/>
<keyword evidence="3 4" id="KW-0418">Kinase</keyword>
<dbReference type="PANTHER" id="PTHR23359">
    <property type="entry name" value="NUCLEOTIDE KINASE"/>
    <property type="match status" value="1"/>
</dbReference>
<name>A0A1J1GLY2_PLAGA</name>
<dbReference type="PRINTS" id="PR00094">
    <property type="entry name" value="ADENYLTKNASE"/>
</dbReference>
<keyword evidence="1 4" id="KW-0808">Transferase</keyword>
<comment type="similarity">
    <text evidence="4">Belongs to the adenylate kinase family.</text>
</comment>
<dbReference type="CDD" id="cd01428">
    <property type="entry name" value="ADK"/>
    <property type="match status" value="1"/>
</dbReference>
<dbReference type="InterPro" id="IPR027417">
    <property type="entry name" value="P-loop_NTPase"/>
</dbReference>
<evidence type="ECO:0000256" key="3">
    <source>
        <dbReference type="ARBA" id="ARBA00022777"/>
    </source>
</evidence>